<evidence type="ECO:0000259" key="1">
    <source>
        <dbReference type="Pfam" id="PF09004"/>
    </source>
</evidence>
<keyword evidence="3" id="KW-1185">Reference proteome</keyword>
<dbReference type="InterPro" id="IPR015095">
    <property type="entry name" value="AlkB_hom8_N"/>
</dbReference>
<dbReference type="Proteomes" id="UP001274896">
    <property type="component" value="Unassembled WGS sequence"/>
</dbReference>
<dbReference type="Pfam" id="PF09004">
    <property type="entry name" value="ALKBH8_N"/>
    <property type="match status" value="1"/>
</dbReference>
<gene>
    <name evidence="2" type="ORF">QTP70_012461</name>
</gene>
<name>A0AAE0URP3_9TELE</name>
<dbReference type="GO" id="GO:0016706">
    <property type="term" value="F:2-oxoglutarate-dependent dioxygenase activity"/>
    <property type="evidence" value="ECO:0007669"/>
    <property type="project" value="InterPro"/>
</dbReference>
<accession>A0AAE0URP3</accession>
<dbReference type="EMBL" id="JAUCMX010000020">
    <property type="protein sequence ID" value="KAK3515244.1"/>
    <property type="molecule type" value="Genomic_DNA"/>
</dbReference>
<evidence type="ECO:0000313" key="3">
    <source>
        <dbReference type="Proteomes" id="UP001274896"/>
    </source>
</evidence>
<sequence>MIVKSTKFLGVHLAENFIWSLNTSSISKKAQQCLDFLWKLRKVLLPPPILTVFYRGTSESILSNCITAWFGNCTVSDRKTL</sequence>
<organism evidence="2 3">
    <name type="scientific">Hemibagrus guttatus</name>
    <dbReference type="NCBI Taxonomy" id="175788"/>
    <lineage>
        <taxon>Eukaryota</taxon>
        <taxon>Metazoa</taxon>
        <taxon>Chordata</taxon>
        <taxon>Craniata</taxon>
        <taxon>Vertebrata</taxon>
        <taxon>Euteleostomi</taxon>
        <taxon>Actinopterygii</taxon>
        <taxon>Neopterygii</taxon>
        <taxon>Teleostei</taxon>
        <taxon>Ostariophysi</taxon>
        <taxon>Siluriformes</taxon>
        <taxon>Bagridae</taxon>
        <taxon>Hemibagrus</taxon>
    </lineage>
</organism>
<comment type="caution">
    <text evidence="2">The sequence shown here is derived from an EMBL/GenBank/DDBJ whole genome shotgun (WGS) entry which is preliminary data.</text>
</comment>
<protein>
    <recommendedName>
        <fullName evidence="1">Alkylated DNA repair protein AlkB homologue 8 N-terminal domain-containing protein</fullName>
    </recommendedName>
</protein>
<dbReference type="GO" id="GO:0008168">
    <property type="term" value="F:methyltransferase activity"/>
    <property type="evidence" value="ECO:0007669"/>
    <property type="project" value="InterPro"/>
</dbReference>
<feature type="domain" description="Alkylated DNA repair protein AlkB homologue 8 N-terminal" evidence="1">
    <location>
        <begin position="19"/>
        <end position="60"/>
    </location>
</feature>
<dbReference type="AlphaFoldDB" id="A0AAE0URP3"/>
<evidence type="ECO:0000313" key="2">
    <source>
        <dbReference type="EMBL" id="KAK3515244.1"/>
    </source>
</evidence>
<proteinExistence type="predicted"/>
<reference evidence="2" key="1">
    <citation type="submission" date="2023-06" db="EMBL/GenBank/DDBJ databases">
        <title>Male Hemibagrus guttatus genome.</title>
        <authorList>
            <person name="Bian C."/>
        </authorList>
    </citation>
    <scope>NUCLEOTIDE SEQUENCE</scope>
    <source>
        <strain evidence="2">Male_cb2023</strain>
        <tissue evidence="2">Muscle</tissue>
    </source>
</reference>